<sequence length="37" mass="4400">MLIRIMEFSTTLLIFFKKAESILINRNIRNSFQKAVL</sequence>
<accession>A0A0S2IMQ8</accession>
<gene>
    <name evidence="1" type="ORF">LBBP_00572</name>
</gene>
<dbReference type="AlphaFoldDB" id="A0A0S2IMQ8"/>
<dbReference type="Proteomes" id="UP000058857">
    <property type="component" value="Chromosome 1"/>
</dbReference>
<organism evidence="1">
    <name type="scientific">Leptospira borgpetersenii serovar Ballum</name>
    <dbReference type="NCBI Taxonomy" id="280505"/>
    <lineage>
        <taxon>Bacteria</taxon>
        <taxon>Pseudomonadati</taxon>
        <taxon>Spirochaetota</taxon>
        <taxon>Spirochaetia</taxon>
        <taxon>Leptospirales</taxon>
        <taxon>Leptospiraceae</taxon>
        <taxon>Leptospira</taxon>
    </lineage>
</organism>
<proteinExistence type="predicted"/>
<dbReference type="PATRIC" id="fig|280505.15.peg.560"/>
<evidence type="ECO:0000313" key="2">
    <source>
        <dbReference type="Proteomes" id="UP000058857"/>
    </source>
</evidence>
<reference evidence="1 2" key="1">
    <citation type="journal article" date="2015" name="PLoS Negl. Trop. Dis.">
        <title>Distribution of Plasmids in Distinct Leptospira Pathogenic Species.</title>
        <authorList>
            <person name="Wang Y."/>
            <person name="Zhuang X."/>
            <person name="Zhong Y."/>
            <person name="Zhang C."/>
            <person name="Zhang Y."/>
            <person name="Zeng L."/>
            <person name="Zhu Y."/>
            <person name="He P."/>
            <person name="Dong K."/>
            <person name="Pal U."/>
            <person name="Guo X."/>
            <person name="Qin J."/>
        </authorList>
    </citation>
    <scope>NUCLEOTIDE SEQUENCE [LARGE SCALE GENOMIC DNA]</scope>
    <source>
        <strain evidence="1 2">56604</strain>
    </source>
</reference>
<name>A0A0S2IMQ8_LEPBO</name>
<evidence type="ECO:0000313" key="1">
    <source>
        <dbReference type="EMBL" id="ALO24918.1"/>
    </source>
</evidence>
<dbReference type="EMBL" id="CP012029">
    <property type="protein sequence ID" value="ALO24918.1"/>
    <property type="molecule type" value="Genomic_DNA"/>
</dbReference>
<protein>
    <submittedName>
        <fullName evidence="1">Uncharacterized protein</fullName>
    </submittedName>
</protein>